<evidence type="ECO:0000313" key="1">
    <source>
        <dbReference type="EMBL" id="KAK4671566.1"/>
    </source>
</evidence>
<accession>A0ABR0HTY1</accession>
<organism evidence="1 2">
    <name type="scientific">Podospora pseudoanserina</name>
    <dbReference type="NCBI Taxonomy" id="2609844"/>
    <lineage>
        <taxon>Eukaryota</taxon>
        <taxon>Fungi</taxon>
        <taxon>Dikarya</taxon>
        <taxon>Ascomycota</taxon>
        <taxon>Pezizomycotina</taxon>
        <taxon>Sordariomycetes</taxon>
        <taxon>Sordariomycetidae</taxon>
        <taxon>Sordariales</taxon>
        <taxon>Podosporaceae</taxon>
        <taxon>Podospora</taxon>
    </lineage>
</organism>
<dbReference type="Proteomes" id="UP001323617">
    <property type="component" value="Unassembled WGS sequence"/>
</dbReference>
<keyword evidence="2" id="KW-1185">Reference proteome</keyword>
<name>A0ABR0HTY1_9PEZI</name>
<sequence>MSWANSLTKMQICGSADGAGNMVVTPENGWLGGRRRMSRPTGTDTILQDLWQRLDATCFSLCRMPHHQQSSRSAVEAAPLDGYGNGHFFSYQSSRALRCRFAILVPLIRTGQLIVRVQTSETLSKLPNLKDAETSSNLVIENHLSVTIALASNTIMVVLMYLPATMAEYAFHVEAAFA</sequence>
<dbReference type="GeneID" id="87961745"/>
<protein>
    <submittedName>
        <fullName evidence="1">Uncharacterized protein</fullName>
    </submittedName>
</protein>
<proteinExistence type="predicted"/>
<reference evidence="1 2" key="1">
    <citation type="journal article" date="2023" name="bioRxiv">
        <title>High-quality genome assemblies of four members of thePodospora anserinaspecies complex.</title>
        <authorList>
            <person name="Ament-Velasquez S.L."/>
            <person name="Vogan A.A."/>
            <person name="Wallerman O."/>
            <person name="Hartmann F."/>
            <person name="Gautier V."/>
            <person name="Silar P."/>
            <person name="Giraud T."/>
            <person name="Johannesson H."/>
        </authorList>
    </citation>
    <scope>NUCLEOTIDE SEQUENCE [LARGE SCALE GENOMIC DNA]</scope>
    <source>
        <strain evidence="1 2">CBS 124.78</strain>
    </source>
</reference>
<gene>
    <name evidence="1" type="ORF">QC764_0096560</name>
</gene>
<comment type="caution">
    <text evidence="1">The sequence shown here is derived from an EMBL/GenBank/DDBJ whole genome shotgun (WGS) entry which is preliminary data.</text>
</comment>
<dbReference type="EMBL" id="JAFFHC010000006">
    <property type="protein sequence ID" value="KAK4671566.1"/>
    <property type="molecule type" value="Genomic_DNA"/>
</dbReference>
<evidence type="ECO:0000313" key="2">
    <source>
        <dbReference type="Proteomes" id="UP001323617"/>
    </source>
</evidence>
<dbReference type="RefSeq" id="XP_062797862.1">
    <property type="nucleotide sequence ID" value="XM_062940998.1"/>
</dbReference>